<dbReference type="PANTHER" id="PTHR23086:SF8">
    <property type="entry name" value="PHOSPHATIDYLINOSITOL 5-PHOSPHATE 4-KINASE, ISOFORM A"/>
    <property type="match status" value="1"/>
</dbReference>
<feature type="transmembrane region" description="Helical" evidence="2">
    <location>
        <begin position="1483"/>
        <end position="1506"/>
    </location>
</feature>
<sequence length="1766" mass="193710">MSWQRAHEIVHRTSRASSAFQEASLEAVSPHNKPGHSLDVTGAASVPARAARALQEVLMSGAQSSTSSEASIVSHKEEVFEAVRAHFGRSWQQYSNSLSEGALRLVSEEEAAGKSSAFFVFSEDGRYCLKSVAPSEAQSLLQIVEDYKDYVLSHQTLLPRFYGLYEVRLRDSWRSPPVWLMVQGNVLGGRAAVVQRFDLKGSTHGRRASKKELAKGRGSVLKDLDFVSHQCALKCAKPEGLEEWQTWMASLESDANWLASHNLIDYSLLLGFSACSVDELRKPLSHVVRLQVQRSSLGNLQIEIPEGYQLLVYAGIVDCLMPYNALKRVENIICDALISGDISCQPPQKYARRFADFVTRLSCPEELRELDEAELLPTDCAEGVLHLAGRYKTVESVEYPEGCTLHGEPGTEVDVLGEVHFLKDARLSGSLVFRGSKHRERQHRCVDVEGSLDFAGSSQVDFISCGGEETEDGGGVYVEQNFTFDSGRLRFQGGVAGWGGCLYVGQHLVLNGGTVLFEDCRATTGGGALFVKAGHYSHQAGNVSFQRAFAKAHGGAMMLEGRFKQYGGHILFEDCLALKSGGGISASMYSVKGKRKQIGNVEQFGGTIRARNCTSVRDNINGNGGVINTNWLNVKGLVELDGCEAGNGGCIAARKGVTVGPSGQLRISNCWSNELGGAIFVGLWMKVKGLLHVANCSSHSGGAVNCRSKVSLLGTADVRFENVTASAGNGGAIWAINVTQEGGTFACWRCRAATSGGAIYAQAVLRLSGQMSFQRCRAHMGGALHVVGVIQQKGEMSFKDCKSVGSGGAIHSIGQIEQWEGSTAHFTTCRSLKSGGAIFAASVQQKGDMAFEDCSAKRSGGAMSVTDATNVDLKFTRVGAGGVGKKGSPAANRRNRLSKYIKSLKSARGSVQLLGSTTFERCWAGAGGALYARQDLLLAPTARALFRDCGADAFGGALNGRDVRLLGESEFRNITALAGGVIQSTGEVIIPEETHAVMQRTSAPQISALKLINMSNLSLENTSHVWFVAPEIHLKQVKCDNGLASFKQPHHVGCVSCEENKIQVFGNPILDDDLPLKTCWSAPRGTAHVDMHHLKLKIGYMVEKANISRSFRCPNRLACMGGEISTEGFGEMCAEGYRGQGCVKCEKGYGSSDSNRFVCVACASSVWRQRMQMGRFVLEDLLLFALSVSGVASTSGEKESKILTNHFMSFVAAAGPVIQAVQETPTFKRIMSHLDVYVEGLSTSVEAGEGSGSSAAGGMSARCIQGYLNLPKNWWCRALLTLFTPFCAIAALMAMRGWRIAAVVGVNCFLPKACLCFARYLVCYRMEPEHEGGELFCAYRMYTGFSLLGLLLLVAAIACSGPVLWWRLLSDKSHSDAPYYLYLSASYKEDLKSWEVTRLVRKVFLAVICAALPVSLHPAMQIMCISLVLLTALILEMQFRPYKDSFWNLEEKTLLTVSLAMVSVTSCYLANEYHWSSTYRTQQFLLLVILVLSIVPTNVLVFQIIVQLLRERGPNSSALVVRRFHGHVELLQHAQQLQRRYSCSECVPALFVVTSSRTGSTTVLHMLNLIPGYDIKGENYGLWSDIYGMNKEREKNWKTYRRSSLYAWHHSSGRNDTELECSMRLMLLGEINPNPLARVVGFRESMWRFDENLEDLAKLLEVFPCAKVVMSYRKSLEDQLLSQSFALGDFQYFVTQQANQAMKSFAEAHRDRVYSLAMEDLDVEHFNKLLAFLGEDHRCEYVDVVHANEGRHFTLNTLEHEMIRCK</sequence>
<dbReference type="InterPro" id="IPR002498">
    <property type="entry name" value="PInositol-4-P-4/5-kinase_core"/>
</dbReference>
<gene>
    <name evidence="4" type="ORF">SCF082_LOCUS28320</name>
</gene>
<keyword evidence="2" id="KW-1133">Transmembrane helix</keyword>
<feature type="transmembrane region" description="Helical" evidence="2">
    <location>
        <begin position="1274"/>
        <end position="1293"/>
    </location>
</feature>
<dbReference type="PANTHER" id="PTHR23086">
    <property type="entry name" value="PHOSPHATIDYLINOSITOL-4-PHOSPHATE 5-KINASE"/>
    <property type="match status" value="1"/>
</dbReference>
<organism evidence="4 5">
    <name type="scientific">Durusdinium trenchii</name>
    <dbReference type="NCBI Taxonomy" id="1381693"/>
    <lineage>
        <taxon>Eukaryota</taxon>
        <taxon>Sar</taxon>
        <taxon>Alveolata</taxon>
        <taxon>Dinophyceae</taxon>
        <taxon>Suessiales</taxon>
        <taxon>Symbiodiniaceae</taxon>
        <taxon>Durusdinium</taxon>
    </lineage>
</organism>
<proteinExistence type="predicted"/>
<dbReference type="Gene3D" id="3.30.800.10">
    <property type="entry name" value="Phosphatidylinositol Phosphate Kinase II Beta"/>
    <property type="match status" value="1"/>
</dbReference>
<dbReference type="Pfam" id="PF01504">
    <property type="entry name" value="PIP5K"/>
    <property type="match status" value="1"/>
</dbReference>
<dbReference type="PROSITE" id="PS51455">
    <property type="entry name" value="PIPK"/>
    <property type="match status" value="1"/>
</dbReference>
<keyword evidence="1" id="KW-0808">Transferase</keyword>
<evidence type="ECO:0000259" key="3">
    <source>
        <dbReference type="PROSITE" id="PS51455"/>
    </source>
</evidence>
<keyword evidence="2" id="KW-0472">Membrane</keyword>
<dbReference type="InterPro" id="IPR023610">
    <property type="entry name" value="PInositol-4/5-P-5/4-kinase"/>
</dbReference>
<feature type="transmembrane region" description="Helical" evidence="2">
    <location>
        <begin position="1403"/>
        <end position="1434"/>
    </location>
</feature>
<feature type="transmembrane region" description="Helical" evidence="2">
    <location>
        <begin position="1454"/>
        <end position="1471"/>
    </location>
</feature>
<keyword evidence="5" id="KW-1185">Reference proteome</keyword>
<dbReference type="Gene3D" id="3.30.810.10">
    <property type="entry name" value="2-Layer Sandwich"/>
    <property type="match status" value="1"/>
</dbReference>
<dbReference type="Proteomes" id="UP001642464">
    <property type="component" value="Unassembled WGS sequence"/>
</dbReference>
<keyword evidence="1" id="KW-0067">ATP-binding</keyword>
<evidence type="ECO:0000313" key="4">
    <source>
        <dbReference type="EMBL" id="CAK9051604.1"/>
    </source>
</evidence>
<dbReference type="SUPFAM" id="SSF56104">
    <property type="entry name" value="SAICAR synthase-like"/>
    <property type="match status" value="1"/>
</dbReference>
<feature type="domain" description="PIPK" evidence="3">
    <location>
        <begin position="8"/>
        <end position="362"/>
    </location>
</feature>
<dbReference type="SUPFAM" id="SSF52540">
    <property type="entry name" value="P-loop containing nucleoside triphosphate hydrolases"/>
    <property type="match status" value="1"/>
</dbReference>
<feature type="transmembrane region" description="Helical" evidence="2">
    <location>
        <begin position="1300"/>
        <end position="1322"/>
    </location>
</feature>
<comment type="caution">
    <text evidence="4">The sequence shown here is derived from an EMBL/GenBank/DDBJ whole genome shotgun (WGS) entry which is preliminary data.</text>
</comment>
<feature type="transmembrane region" description="Helical" evidence="2">
    <location>
        <begin position="1342"/>
        <end position="1366"/>
    </location>
</feature>
<keyword evidence="1" id="KW-0547">Nucleotide-binding</keyword>
<evidence type="ECO:0000256" key="1">
    <source>
        <dbReference type="PROSITE-ProRule" id="PRU00781"/>
    </source>
</evidence>
<dbReference type="InterPro" id="IPR027484">
    <property type="entry name" value="PInositol-4-P-5-kinase_N"/>
</dbReference>
<dbReference type="Pfam" id="PF13469">
    <property type="entry name" value="Sulfotransfer_3"/>
    <property type="match status" value="1"/>
</dbReference>
<dbReference type="Gene3D" id="3.40.50.300">
    <property type="entry name" value="P-loop containing nucleotide triphosphate hydrolases"/>
    <property type="match status" value="1"/>
</dbReference>
<dbReference type="InterPro" id="IPR011050">
    <property type="entry name" value="Pectin_lyase_fold/virulence"/>
</dbReference>
<dbReference type="EMBL" id="CAXAMM010022225">
    <property type="protein sequence ID" value="CAK9051604.1"/>
    <property type="molecule type" value="Genomic_DNA"/>
</dbReference>
<dbReference type="InterPro" id="IPR027483">
    <property type="entry name" value="PInositol-4-P-4/5-kinase_C_sf"/>
</dbReference>
<dbReference type="InterPro" id="IPR027417">
    <property type="entry name" value="P-loop_NTPase"/>
</dbReference>
<dbReference type="SUPFAM" id="SSF51126">
    <property type="entry name" value="Pectin lyase-like"/>
    <property type="match status" value="1"/>
</dbReference>
<keyword evidence="1" id="KW-0418">Kinase</keyword>
<dbReference type="CDD" id="cd00139">
    <property type="entry name" value="PIPKc"/>
    <property type="match status" value="1"/>
</dbReference>
<evidence type="ECO:0000313" key="5">
    <source>
        <dbReference type="Proteomes" id="UP001642464"/>
    </source>
</evidence>
<reference evidence="4 5" key="1">
    <citation type="submission" date="2024-02" db="EMBL/GenBank/DDBJ databases">
        <authorList>
            <person name="Chen Y."/>
            <person name="Shah S."/>
            <person name="Dougan E. K."/>
            <person name="Thang M."/>
            <person name="Chan C."/>
        </authorList>
    </citation>
    <scope>NUCLEOTIDE SEQUENCE [LARGE SCALE GENOMIC DNA]</scope>
</reference>
<accession>A0ABP0MLL2</accession>
<evidence type="ECO:0000256" key="2">
    <source>
        <dbReference type="SAM" id="Phobius"/>
    </source>
</evidence>
<protein>
    <submittedName>
        <fullName evidence="4">Probable phosphatidylinositol 4-phosphate 5-kinase MSS4 (1-phosphatidylinositol 4-phosphate kinase) (Diphosphoinositide kinase) (PIP5K)</fullName>
    </submittedName>
</protein>
<dbReference type="SMART" id="SM00330">
    <property type="entry name" value="PIPKc"/>
    <property type="match status" value="1"/>
</dbReference>
<keyword evidence="2" id="KW-0812">Transmembrane</keyword>
<name>A0ABP0MLL2_9DINO</name>